<dbReference type="Proteomes" id="UP001149719">
    <property type="component" value="Unassembled WGS sequence"/>
</dbReference>
<keyword evidence="1" id="KW-1003">Cell membrane</keyword>
<comment type="subcellular location">
    <subcellularLocation>
        <location evidence="1">Cell inner membrane</location>
        <topology evidence="1">Multi-pass membrane protein</topology>
    </subcellularLocation>
</comment>
<dbReference type="PIRSF" id="PIRSF016789">
    <property type="entry name" value="DUF454"/>
    <property type="match status" value="1"/>
</dbReference>
<dbReference type="PANTHER" id="PTHR35813">
    <property type="entry name" value="INNER MEMBRANE PROTEIN YBAN"/>
    <property type="match status" value="1"/>
</dbReference>
<evidence type="ECO:0000256" key="1">
    <source>
        <dbReference type="PIRNR" id="PIRNR016789"/>
    </source>
</evidence>
<accession>A0ABT4JQJ4</accession>
<proteinExistence type="predicted"/>
<dbReference type="InterPro" id="IPR007401">
    <property type="entry name" value="DUF454"/>
</dbReference>
<evidence type="ECO:0000256" key="2">
    <source>
        <dbReference type="SAM" id="Phobius"/>
    </source>
</evidence>
<sequence length="122" mass="13943">MHIKRIAYIGLGWVSLVAGVIGIFLPLLPTTPFVLLSAWCFSRSSTRFHSWLTQHRFFGPIVRDWQSGNGIPKKTRNRAIVLMWLSMGISMMMIARPWATFMLIIIGTMTSIMLLRLPIKKP</sequence>
<keyword evidence="2" id="KW-0812">Transmembrane</keyword>
<comment type="caution">
    <text evidence="3">The sequence shown here is derived from an EMBL/GenBank/DDBJ whole genome shotgun (WGS) entry which is preliminary data.</text>
</comment>
<keyword evidence="4" id="KW-1185">Reference proteome</keyword>
<evidence type="ECO:0000313" key="4">
    <source>
        <dbReference type="Proteomes" id="UP001149719"/>
    </source>
</evidence>
<protein>
    <recommendedName>
        <fullName evidence="1">Inner membrane protein</fullName>
    </recommendedName>
</protein>
<organism evidence="3 4">
    <name type="scientific">Marinomonas phaeophyticola</name>
    <dbReference type="NCBI Taxonomy" id="3004091"/>
    <lineage>
        <taxon>Bacteria</taxon>
        <taxon>Pseudomonadati</taxon>
        <taxon>Pseudomonadota</taxon>
        <taxon>Gammaproteobacteria</taxon>
        <taxon>Oceanospirillales</taxon>
        <taxon>Oceanospirillaceae</taxon>
        <taxon>Marinomonas</taxon>
    </lineage>
</organism>
<keyword evidence="1" id="KW-0997">Cell inner membrane</keyword>
<dbReference type="PANTHER" id="PTHR35813:SF1">
    <property type="entry name" value="INNER MEMBRANE PROTEIN YBAN"/>
    <property type="match status" value="1"/>
</dbReference>
<dbReference type="Pfam" id="PF04304">
    <property type="entry name" value="DUF454"/>
    <property type="match status" value="1"/>
</dbReference>
<name>A0ABT4JQJ4_9GAMM</name>
<dbReference type="RefSeq" id="WP_269122677.1">
    <property type="nucleotide sequence ID" value="NZ_JAPUBN010000010.1"/>
</dbReference>
<feature type="transmembrane region" description="Helical" evidence="2">
    <location>
        <begin position="101"/>
        <end position="119"/>
    </location>
</feature>
<keyword evidence="1 2" id="KW-0472">Membrane</keyword>
<dbReference type="EMBL" id="JAPUBN010000010">
    <property type="protein sequence ID" value="MCZ2720628.1"/>
    <property type="molecule type" value="Genomic_DNA"/>
</dbReference>
<feature type="transmembrane region" description="Helical" evidence="2">
    <location>
        <begin position="6"/>
        <end position="28"/>
    </location>
</feature>
<evidence type="ECO:0000313" key="3">
    <source>
        <dbReference type="EMBL" id="MCZ2720628.1"/>
    </source>
</evidence>
<keyword evidence="2" id="KW-1133">Transmembrane helix</keyword>
<gene>
    <name evidence="3" type="ORF">O1D97_02955</name>
</gene>
<reference evidence="3" key="1">
    <citation type="submission" date="2022-12" db="EMBL/GenBank/DDBJ databases">
        <title>Marinomonas 15G1-11 sp. nov, isolated from marine algae.</title>
        <authorList>
            <person name="Butt M."/>
            <person name="Choi D.G."/>
            <person name="Kim J.M."/>
            <person name="Lee J.K."/>
            <person name="Baek J.H."/>
            <person name="Jeon C.O."/>
        </authorList>
    </citation>
    <scope>NUCLEOTIDE SEQUENCE</scope>
    <source>
        <strain evidence="3">15G1-11</strain>
    </source>
</reference>